<keyword evidence="1" id="KW-1003">Cell membrane</keyword>
<dbReference type="PANTHER" id="PTHR34990:SF1">
    <property type="entry name" value="UDP-2,3-DIACYLGLUCOSAMINE HYDROLASE"/>
    <property type="match status" value="1"/>
</dbReference>
<dbReference type="GO" id="GO:0016020">
    <property type="term" value="C:membrane"/>
    <property type="evidence" value="ECO:0007669"/>
    <property type="project" value="GOC"/>
</dbReference>
<evidence type="ECO:0000256" key="5">
    <source>
        <dbReference type="ARBA" id="ARBA00023136"/>
    </source>
</evidence>
<evidence type="ECO:0000256" key="4">
    <source>
        <dbReference type="ARBA" id="ARBA00022801"/>
    </source>
</evidence>
<dbReference type="EMBL" id="DRLI01000045">
    <property type="protein sequence ID" value="HHM01583.1"/>
    <property type="molecule type" value="Genomic_DNA"/>
</dbReference>
<reference evidence="8" key="1">
    <citation type="journal article" date="2020" name="mSystems">
        <title>Genome- and Community-Level Interaction Insights into Carbon Utilization and Element Cycling Functions of Hydrothermarchaeota in Hydrothermal Sediment.</title>
        <authorList>
            <person name="Zhou Z."/>
            <person name="Liu Y."/>
            <person name="Xu W."/>
            <person name="Pan J."/>
            <person name="Luo Z.H."/>
            <person name="Li M."/>
        </authorList>
    </citation>
    <scope>NUCLEOTIDE SEQUENCE [LARGE SCALE GENOMIC DNA]</scope>
    <source>
        <strain evidence="8">HyVt-460</strain>
    </source>
</reference>
<keyword evidence="4" id="KW-0378">Hydrolase</keyword>
<evidence type="ECO:0000256" key="3">
    <source>
        <dbReference type="ARBA" id="ARBA00022723"/>
    </source>
</evidence>
<keyword evidence="5" id="KW-0472">Membrane</keyword>
<keyword evidence="6" id="KW-0464">Manganese</keyword>
<dbReference type="GO" id="GO:0046872">
    <property type="term" value="F:metal ion binding"/>
    <property type="evidence" value="ECO:0007669"/>
    <property type="project" value="UniProtKB-KW"/>
</dbReference>
<protein>
    <submittedName>
        <fullName evidence="8">UDP-2,3-diacylglucosamine diphosphatase</fullName>
    </submittedName>
</protein>
<dbReference type="AlphaFoldDB" id="A0A7V5VED1"/>
<dbReference type="InterPro" id="IPR043461">
    <property type="entry name" value="LpxH-like"/>
</dbReference>
<organism evidence="8">
    <name type="scientific">Caldithrix abyssi</name>
    <dbReference type="NCBI Taxonomy" id="187145"/>
    <lineage>
        <taxon>Bacteria</taxon>
        <taxon>Pseudomonadati</taxon>
        <taxon>Calditrichota</taxon>
        <taxon>Calditrichia</taxon>
        <taxon>Calditrichales</taxon>
        <taxon>Calditrichaceae</taxon>
        <taxon>Caldithrix</taxon>
    </lineage>
</organism>
<dbReference type="InterPro" id="IPR029052">
    <property type="entry name" value="Metallo-depent_PP-like"/>
</dbReference>
<evidence type="ECO:0000256" key="1">
    <source>
        <dbReference type="ARBA" id="ARBA00022475"/>
    </source>
</evidence>
<feature type="domain" description="Calcineurin-like phosphoesterase" evidence="7">
    <location>
        <begin position="5"/>
        <end position="205"/>
    </location>
</feature>
<gene>
    <name evidence="8" type="ORF">ENJ15_01110</name>
</gene>
<keyword evidence="2" id="KW-0997">Cell inner membrane</keyword>
<evidence type="ECO:0000313" key="8">
    <source>
        <dbReference type="EMBL" id="HHM01583.1"/>
    </source>
</evidence>
<dbReference type="Pfam" id="PF00149">
    <property type="entry name" value="Metallophos"/>
    <property type="match status" value="1"/>
</dbReference>
<dbReference type="SUPFAM" id="SSF56300">
    <property type="entry name" value="Metallo-dependent phosphatases"/>
    <property type="match status" value="1"/>
</dbReference>
<dbReference type="Proteomes" id="UP000885771">
    <property type="component" value="Unassembled WGS sequence"/>
</dbReference>
<evidence type="ECO:0000259" key="7">
    <source>
        <dbReference type="Pfam" id="PF00149"/>
    </source>
</evidence>
<dbReference type="InterPro" id="IPR004843">
    <property type="entry name" value="Calcineurin-like_PHP"/>
</dbReference>
<accession>A0A7V5VED1</accession>
<name>A0A7V5VED1_CALAY</name>
<evidence type="ECO:0000256" key="6">
    <source>
        <dbReference type="ARBA" id="ARBA00023211"/>
    </source>
</evidence>
<dbReference type="GO" id="GO:0008758">
    <property type="term" value="F:UDP-2,3-diacylglucosamine hydrolase activity"/>
    <property type="evidence" value="ECO:0007669"/>
    <property type="project" value="TreeGrafter"/>
</dbReference>
<comment type="caution">
    <text evidence="8">The sequence shown here is derived from an EMBL/GenBank/DDBJ whole genome shotgun (WGS) entry which is preliminary data.</text>
</comment>
<dbReference type="CDD" id="cd07398">
    <property type="entry name" value="MPP_YbbF-LpxH"/>
    <property type="match status" value="1"/>
</dbReference>
<dbReference type="GO" id="GO:0009245">
    <property type="term" value="P:lipid A biosynthetic process"/>
    <property type="evidence" value="ECO:0007669"/>
    <property type="project" value="TreeGrafter"/>
</dbReference>
<keyword evidence="3" id="KW-0479">Metal-binding</keyword>
<sequence length="253" mass="30153">MINAYFLSDVHLDFIDTAPEREKREQFAAFLKKISADVTHLYLVGDLFDFWFEYKYVIPKAFFEFLKIFSDMTARGVEIHYLAGNHDFYAGTFFEEHLGMRTWPDSYEFELGGKRFYLYHGDGIGKKDGAYRVLKKILRNRLNLRLFRWLHPDLGIPLARRLSGSSRHYTSQLNHLRDESDYKAFAGQRFSEGFDFVMMGHRHNPLVHEKDEHRYINLGDWIRYRTFAYFNGKELSFMRFHEGEMTVFETGTQ</sequence>
<evidence type="ECO:0000256" key="2">
    <source>
        <dbReference type="ARBA" id="ARBA00022519"/>
    </source>
</evidence>
<dbReference type="PANTHER" id="PTHR34990">
    <property type="entry name" value="UDP-2,3-DIACYLGLUCOSAMINE HYDROLASE-RELATED"/>
    <property type="match status" value="1"/>
</dbReference>
<proteinExistence type="predicted"/>
<dbReference type="Gene3D" id="3.60.21.10">
    <property type="match status" value="1"/>
</dbReference>